<evidence type="ECO:0000313" key="2">
    <source>
        <dbReference type="Proteomes" id="UP000663873"/>
    </source>
</evidence>
<dbReference type="Gene3D" id="3.30.40.10">
    <property type="entry name" value="Zinc/RING finger domain, C3HC4 (zinc finger)"/>
    <property type="match status" value="1"/>
</dbReference>
<name>A0A821U2J6_9BILA</name>
<organism evidence="1 2">
    <name type="scientific">Rotaria socialis</name>
    <dbReference type="NCBI Taxonomy" id="392032"/>
    <lineage>
        <taxon>Eukaryota</taxon>
        <taxon>Metazoa</taxon>
        <taxon>Spiralia</taxon>
        <taxon>Gnathifera</taxon>
        <taxon>Rotifera</taxon>
        <taxon>Eurotatoria</taxon>
        <taxon>Bdelloidea</taxon>
        <taxon>Philodinida</taxon>
        <taxon>Philodinidae</taxon>
        <taxon>Rotaria</taxon>
    </lineage>
</organism>
<evidence type="ECO:0000313" key="1">
    <source>
        <dbReference type="EMBL" id="CAF4881183.1"/>
    </source>
</evidence>
<dbReference type="AlphaFoldDB" id="A0A821U2J6"/>
<comment type="caution">
    <text evidence="1">The sequence shown here is derived from an EMBL/GenBank/DDBJ whole genome shotgun (WGS) entry which is preliminary data.</text>
</comment>
<feature type="non-terminal residue" evidence="1">
    <location>
        <position position="1"/>
    </location>
</feature>
<accession>A0A821U2J6</accession>
<protein>
    <submittedName>
        <fullName evidence="1">Uncharacterized protein</fullName>
    </submittedName>
</protein>
<dbReference type="EMBL" id="CAJOBP010070469">
    <property type="protein sequence ID" value="CAF4881183.1"/>
    <property type="molecule type" value="Genomic_DNA"/>
</dbReference>
<dbReference type="InterPro" id="IPR011011">
    <property type="entry name" value="Znf_FYVE_PHD"/>
</dbReference>
<dbReference type="Proteomes" id="UP000663873">
    <property type="component" value="Unassembled WGS sequence"/>
</dbReference>
<gene>
    <name evidence="1" type="ORF">UJA718_LOCUS44699</name>
</gene>
<keyword evidence="2" id="KW-1185">Reference proteome</keyword>
<reference evidence="1" key="1">
    <citation type="submission" date="2021-02" db="EMBL/GenBank/DDBJ databases">
        <authorList>
            <person name="Nowell W R."/>
        </authorList>
    </citation>
    <scope>NUCLEOTIDE SEQUENCE</scope>
</reference>
<dbReference type="InterPro" id="IPR013083">
    <property type="entry name" value="Znf_RING/FYVE/PHD"/>
</dbReference>
<dbReference type="SUPFAM" id="SSF57903">
    <property type="entry name" value="FYVE/PHD zinc finger"/>
    <property type="match status" value="1"/>
</dbReference>
<proteinExistence type="predicted"/>
<sequence length="51" mass="5895">MSFIPPNDWYCYVCIGKAKGENLCFVCGNKSDNQLNRCEHCGKLFHEHCLK</sequence>